<dbReference type="Proteomes" id="UP000664601">
    <property type="component" value="Unassembled WGS sequence"/>
</dbReference>
<feature type="domain" description="RecJ OB" evidence="9">
    <location>
        <begin position="451"/>
        <end position="556"/>
    </location>
</feature>
<evidence type="ECO:0000313" key="10">
    <source>
        <dbReference type="EMBL" id="MBO1306966.1"/>
    </source>
</evidence>
<dbReference type="InterPro" id="IPR004610">
    <property type="entry name" value="RecJ"/>
</dbReference>
<accession>A0ABS3LBG3</accession>
<evidence type="ECO:0000259" key="7">
    <source>
        <dbReference type="Pfam" id="PF02272"/>
    </source>
</evidence>
<dbReference type="PANTHER" id="PTHR30255">
    <property type="entry name" value="SINGLE-STRANDED-DNA-SPECIFIC EXONUCLEASE RECJ"/>
    <property type="match status" value="1"/>
</dbReference>
<dbReference type="PANTHER" id="PTHR30255:SF2">
    <property type="entry name" value="SINGLE-STRANDED-DNA-SPECIFIC EXONUCLEASE RECJ"/>
    <property type="match status" value="1"/>
</dbReference>
<dbReference type="RefSeq" id="WP_207673882.1">
    <property type="nucleotide sequence ID" value="NZ_JAFREM010000018.1"/>
</dbReference>
<evidence type="ECO:0000256" key="3">
    <source>
        <dbReference type="ARBA" id="ARBA00022722"/>
    </source>
</evidence>
<dbReference type="InterPro" id="IPR003156">
    <property type="entry name" value="DHHA1_dom"/>
</dbReference>
<evidence type="ECO:0000256" key="1">
    <source>
        <dbReference type="ARBA" id="ARBA00005915"/>
    </source>
</evidence>
<evidence type="ECO:0000256" key="4">
    <source>
        <dbReference type="ARBA" id="ARBA00022801"/>
    </source>
</evidence>
<reference evidence="10 11" key="1">
    <citation type="submission" date="2021-03" db="EMBL/GenBank/DDBJ databases">
        <title>Enterococcal diversity collection.</title>
        <authorList>
            <person name="Gilmore M.S."/>
            <person name="Schwartzman J."/>
            <person name="Van Tyne D."/>
            <person name="Martin M."/>
            <person name="Earl A.M."/>
            <person name="Manson A.L."/>
            <person name="Straub T."/>
            <person name="Salamzade R."/>
            <person name="Saavedra J."/>
            <person name="Lebreton F."/>
            <person name="Prichula J."/>
            <person name="Schaufler K."/>
            <person name="Gaca A."/>
            <person name="Sgardioli B."/>
            <person name="Wagenaar J."/>
            <person name="Strong T."/>
        </authorList>
    </citation>
    <scope>NUCLEOTIDE SEQUENCE [LARGE SCALE GENOMIC DNA]</scope>
    <source>
        <strain evidence="10 11">669A</strain>
    </source>
</reference>
<dbReference type="InterPro" id="IPR038763">
    <property type="entry name" value="DHH_sf"/>
</dbReference>
<proteinExistence type="inferred from homology"/>
<evidence type="ECO:0000259" key="8">
    <source>
        <dbReference type="Pfam" id="PF10141"/>
    </source>
</evidence>
<feature type="domain" description="Single-stranded-DNA-specific exonuclease RecJ C-terminal" evidence="8">
    <location>
        <begin position="563"/>
        <end position="760"/>
    </location>
</feature>
<dbReference type="InterPro" id="IPR001667">
    <property type="entry name" value="DDH_dom"/>
</dbReference>
<evidence type="ECO:0000256" key="5">
    <source>
        <dbReference type="ARBA" id="ARBA00022839"/>
    </source>
</evidence>
<name>A0ABS3LBG3_9ENTE</name>
<dbReference type="Gene3D" id="2.40.50.460">
    <property type="match status" value="1"/>
</dbReference>
<gene>
    <name evidence="10" type="primary">recJ</name>
    <name evidence="10" type="ORF">JZO70_12385</name>
</gene>
<dbReference type="InterPro" id="IPR018779">
    <property type="entry name" value="RecJ_C"/>
</dbReference>
<keyword evidence="5 10" id="KW-0269">Exonuclease</keyword>
<dbReference type="Pfam" id="PF02272">
    <property type="entry name" value="DHHA1"/>
    <property type="match status" value="1"/>
</dbReference>
<organism evidence="10 11">
    <name type="scientific">Candidatus Enterococcus moelleringii</name>
    <dbReference type="NCBI Taxonomy" id="2815325"/>
    <lineage>
        <taxon>Bacteria</taxon>
        <taxon>Bacillati</taxon>
        <taxon>Bacillota</taxon>
        <taxon>Bacilli</taxon>
        <taxon>Lactobacillales</taxon>
        <taxon>Enterococcaceae</taxon>
        <taxon>Enterococcus</taxon>
    </lineage>
</organism>
<dbReference type="EMBL" id="JAFREM010000018">
    <property type="protein sequence ID" value="MBO1306966.1"/>
    <property type="molecule type" value="Genomic_DNA"/>
</dbReference>
<dbReference type="Pfam" id="PF17768">
    <property type="entry name" value="RecJ_OB"/>
    <property type="match status" value="1"/>
</dbReference>
<keyword evidence="4" id="KW-0378">Hydrolase</keyword>
<dbReference type="InterPro" id="IPR041122">
    <property type="entry name" value="RecJ_OB"/>
</dbReference>
<evidence type="ECO:0000256" key="2">
    <source>
        <dbReference type="ARBA" id="ARBA00019841"/>
    </source>
</evidence>
<comment type="similarity">
    <text evidence="1">Belongs to the RecJ family.</text>
</comment>
<protein>
    <recommendedName>
        <fullName evidence="2">Single-stranded-DNA-specific exonuclease RecJ</fullName>
    </recommendedName>
</protein>
<evidence type="ECO:0000259" key="6">
    <source>
        <dbReference type="Pfam" id="PF01368"/>
    </source>
</evidence>
<dbReference type="GO" id="GO:0004527">
    <property type="term" value="F:exonuclease activity"/>
    <property type="evidence" value="ECO:0007669"/>
    <property type="project" value="UniProtKB-KW"/>
</dbReference>
<dbReference type="Pfam" id="PF01368">
    <property type="entry name" value="DHH"/>
    <property type="match status" value="1"/>
</dbReference>
<keyword evidence="3" id="KW-0540">Nuclease</keyword>
<evidence type="ECO:0000313" key="11">
    <source>
        <dbReference type="Proteomes" id="UP000664601"/>
    </source>
</evidence>
<evidence type="ECO:0000259" key="9">
    <source>
        <dbReference type="Pfam" id="PF17768"/>
    </source>
</evidence>
<dbReference type="InterPro" id="IPR051673">
    <property type="entry name" value="SSDNA_exonuclease_RecJ"/>
</dbReference>
<feature type="domain" description="DHHA1" evidence="7">
    <location>
        <begin position="343"/>
        <end position="435"/>
    </location>
</feature>
<sequence>MKKSNFEWHLKENAAIPHEFLEEIKGMGHSQTFANLLWQRGIQTKEQFERMIYATVDNLHDPFLMHDMQKAVERIQAAIIEGESILVYGDYDADGITSTSIMKETLEMLGAEVHCVLPNRFIHGYGPNQALFEEKINEGIQLIVTVDNGVAGNEAIAYANSRQVDVIVTDHHEMPPVLPDAYCIVHPRHPDGEYPFGELAGAGVAFKLATALLEEPPLELLDLACIGTVADLVSMTGENRTIVQLGLEIMKQNQRMGLNHLLKVSGVDVQKLDEVSIGFSIGPRLNAIGRLGDPNPAVELMTTFDDNLAHELAQKLDEINTERKGIVQQITQEAMDMLEEDAPVQVLAKEGWNPGVLGIVAGNILKQTGHPAIVLSISEEGVAKGSGRSSGALDMYGMLTTMREFFTHFGGHEAAIGVTLPSENLPELKQQIALYILERQIDLMQGASLEIDEELSLAEVNLAFAEELKQLAPFGTDNPAPHFLVEETKVAQIKAIGADQQHVKFMLTNDNQQVDVIGFGFGAKLEELKQENTRFVGDLEINEWNGQKKVQLKLLDFATEGLQVIDRRAKHSWNQPLETASTLYLAFQEKSRDILSDTLKHQVQVYQEEHLAEYAEYRQLVVVDCPSDQELIKSLVNYGNFERVYLFLYSADEAYLNGMPSQEQFKQLYKFCLQQKRLDIRYKLKNISNYLRISEKLLVFMIRVFSDLKFVTIDDGVLEIVENPQNQVIEESPYYKERMKQIESEEFLLMSDIQTIRNWLKS</sequence>
<dbReference type="Pfam" id="PF10141">
    <property type="entry name" value="ssDNA-exonuc_C"/>
    <property type="match status" value="1"/>
</dbReference>
<keyword evidence="11" id="KW-1185">Reference proteome</keyword>
<feature type="domain" description="DDH" evidence="6">
    <location>
        <begin position="84"/>
        <end position="228"/>
    </location>
</feature>
<dbReference type="NCBIfam" id="TIGR00644">
    <property type="entry name" value="recJ"/>
    <property type="match status" value="1"/>
</dbReference>
<dbReference type="Gene3D" id="3.90.1640.30">
    <property type="match status" value="1"/>
</dbReference>
<comment type="caution">
    <text evidence="10">The sequence shown here is derived from an EMBL/GenBank/DDBJ whole genome shotgun (WGS) entry which is preliminary data.</text>
</comment>
<dbReference type="SUPFAM" id="SSF64182">
    <property type="entry name" value="DHH phosphoesterases"/>
    <property type="match status" value="1"/>
</dbReference>